<dbReference type="SUPFAM" id="SSF53254">
    <property type="entry name" value="Phosphoglycerate mutase-like"/>
    <property type="match status" value="1"/>
</dbReference>
<dbReference type="Proteomes" id="UP001238088">
    <property type="component" value="Unassembled WGS sequence"/>
</dbReference>
<proteinExistence type="predicted"/>
<dbReference type="CDD" id="cd07067">
    <property type="entry name" value="HP_PGM_like"/>
    <property type="match status" value="1"/>
</dbReference>
<sequence>MTTVGLVRHGVTEWNKLMKAQGLSDIPLDETGKDQVHALGRRLAAEEEWDIIVSSDLKRAAETAQIIAEATGHPNVICDERIREIDCGMIEGTTEDDRQGKWGADWRSLDLGMEKREAVAKRGITFLNEIIEKYEGKRVLVVSHGAFIGITLQYLLPERFQRTLIENTAITILKHIDNVWDCTLYNCIKHIAADKLSVKELN</sequence>
<dbReference type="InterPro" id="IPR050275">
    <property type="entry name" value="PGM_Phosphatase"/>
</dbReference>
<dbReference type="EMBL" id="JAUSUB010000014">
    <property type="protein sequence ID" value="MDQ0271362.1"/>
    <property type="molecule type" value="Genomic_DNA"/>
</dbReference>
<organism evidence="1 2">
    <name type="scientific">Cytobacillus purgationiresistens</name>
    <dbReference type="NCBI Taxonomy" id="863449"/>
    <lineage>
        <taxon>Bacteria</taxon>
        <taxon>Bacillati</taxon>
        <taxon>Bacillota</taxon>
        <taxon>Bacilli</taxon>
        <taxon>Bacillales</taxon>
        <taxon>Bacillaceae</taxon>
        <taxon>Cytobacillus</taxon>
    </lineage>
</organism>
<reference evidence="1 2" key="1">
    <citation type="submission" date="2023-07" db="EMBL/GenBank/DDBJ databases">
        <title>Genomic Encyclopedia of Type Strains, Phase IV (KMG-IV): sequencing the most valuable type-strain genomes for metagenomic binning, comparative biology and taxonomic classification.</title>
        <authorList>
            <person name="Goeker M."/>
        </authorList>
    </citation>
    <scope>NUCLEOTIDE SEQUENCE [LARGE SCALE GENOMIC DNA]</scope>
    <source>
        <strain evidence="1 2">DSM 23494</strain>
    </source>
</reference>
<dbReference type="PANTHER" id="PTHR48100">
    <property type="entry name" value="BROAD-SPECIFICITY PHOSPHATASE YOR283W-RELATED"/>
    <property type="match status" value="1"/>
</dbReference>
<keyword evidence="2" id="KW-1185">Reference proteome</keyword>
<dbReference type="InterPro" id="IPR013078">
    <property type="entry name" value="His_Pase_superF_clade-1"/>
</dbReference>
<dbReference type="Pfam" id="PF00300">
    <property type="entry name" value="His_Phos_1"/>
    <property type="match status" value="1"/>
</dbReference>
<dbReference type="InterPro" id="IPR029033">
    <property type="entry name" value="His_PPase_superfam"/>
</dbReference>
<protein>
    <submittedName>
        <fullName evidence="1">Broad specificity phosphatase PhoE</fullName>
    </submittedName>
</protein>
<dbReference type="PANTHER" id="PTHR48100:SF1">
    <property type="entry name" value="HISTIDINE PHOSPHATASE FAMILY PROTEIN-RELATED"/>
    <property type="match status" value="1"/>
</dbReference>
<comment type="caution">
    <text evidence="1">The sequence shown here is derived from an EMBL/GenBank/DDBJ whole genome shotgun (WGS) entry which is preliminary data.</text>
</comment>
<dbReference type="SMART" id="SM00855">
    <property type="entry name" value="PGAM"/>
    <property type="match status" value="1"/>
</dbReference>
<dbReference type="Gene3D" id="3.40.50.1240">
    <property type="entry name" value="Phosphoglycerate mutase-like"/>
    <property type="match status" value="1"/>
</dbReference>
<evidence type="ECO:0000313" key="2">
    <source>
        <dbReference type="Proteomes" id="UP001238088"/>
    </source>
</evidence>
<dbReference type="RefSeq" id="WP_307476446.1">
    <property type="nucleotide sequence ID" value="NZ_JAUSUB010000014.1"/>
</dbReference>
<accession>A0ABU0AJC0</accession>
<evidence type="ECO:0000313" key="1">
    <source>
        <dbReference type="EMBL" id="MDQ0271362.1"/>
    </source>
</evidence>
<gene>
    <name evidence="1" type="ORF">J2S17_003250</name>
</gene>
<name>A0ABU0AJC0_9BACI</name>